<evidence type="ECO:0000313" key="6">
    <source>
        <dbReference type="Proteomes" id="UP000594480"/>
    </source>
</evidence>
<reference evidence="5 6" key="1">
    <citation type="submission" date="2020-11" db="EMBL/GenBank/DDBJ databases">
        <title>Amino acid is mineralized and recycled by bacteria in oceanic microbiome.</title>
        <authorList>
            <person name="Zheng L.Y."/>
        </authorList>
    </citation>
    <scope>NUCLEOTIDE SEQUENCE [LARGE SCALE GENOMIC DNA]</scope>
    <source>
        <strain evidence="5 6">A32-1</strain>
    </source>
</reference>
<keyword evidence="6" id="KW-1185">Reference proteome</keyword>
<dbReference type="Pfam" id="PF09250">
    <property type="entry name" value="Prim-Pol"/>
    <property type="match status" value="1"/>
</dbReference>
<dbReference type="SMART" id="SM00943">
    <property type="entry name" value="Prim-Pol"/>
    <property type="match status" value="1"/>
</dbReference>
<organism evidence="5 6">
    <name type="scientific">Microbacterium schleiferi</name>
    <dbReference type="NCBI Taxonomy" id="69362"/>
    <lineage>
        <taxon>Bacteria</taxon>
        <taxon>Bacillati</taxon>
        <taxon>Actinomycetota</taxon>
        <taxon>Actinomycetes</taxon>
        <taxon>Micrococcales</taxon>
        <taxon>Microbacteriaceae</taxon>
        <taxon>Microbacterium</taxon>
    </lineage>
</organism>
<evidence type="ECO:0000259" key="4">
    <source>
        <dbReference type="SMART" id="SM00943"/>
    </source>
</evidence>
<feature type="signal peptide" evidence="2">
    <location>
        <begin position="1"/>
        <end position="25"/>
    </location>
</feature>
<feature type="region of interest" description="Disordered" evidence="1">
    <location>
        <begin position="273"/>
        <end position="302"/>
    </location>
</feature>
<evidence type="ECO:0000313" key="5">
    <source>
        <dbReference type="EMBL" id="QPE05479.1"/>
    </source>
</evidence>
<proteinExistence type="predicted"/>
<dbReference type="AlphaFoldDB" id="A0A7S8MY94"/>
<dbReference type="SUPFAM" id="SSF56747">
    <property type="entry name" value="Prim-pol domain"/>
    <property type="match status" value="1"/>
</dbReference>
<sequence>MNPWRLFAAVAPLPLPLAAARFVGAGVPIFPCVPDGKRPLVEHGFHEATTDPRQVQAWWKRWPTANIGMPTGPASGWDVVDVDAKGSDAGFASFDRARRAGLVTGWAALVHSASGGMHAYYPADPDRPQPSWQAAKAQVDFRGAGGYIIVPSSIIRSGGEVVGHYGLLHSAKPEVRPVDAAALRNFLDPRPAPSFRRTGAESRGQDAERLAGWVAALGEGERNRGLFWAACRLAEAGASPASALDALGPAAEHAGLPPREVFVTIRSAYRAVGAAPPRPQSAAPGQAEPPRRAAGVGSQVLS</sequence>
<dbReference type="Pfam" id="PF08708">
    <property type="entry name" value="PriCT_1"/>
    <property type="match status" value="1"/>
</dbReference>
<protein>
    <submittedName>
        <fullName evidence="5">Bifunctional DNA primase/polymerase</fullName>
    </submittedName>
</protein>
<feature type="domain" description="Primase C-terminal 1" evidence="3">
    <location>
        <begin position="211"/>
        <end position="274"/>
    </location>
</feature>
<dbReference type="CDD" id="cd04859">
    <property type="entry name" value="Prim_Pol"/>
    <property type="match status" value="1"/>
</dbReference>
<accession>A0A7S8MY94</accession>
<feature type="chain" id="PRO_5039123174" evidence="2">
    <location>
        <begin position="26"/>
        <end position="302"/>
    </location>
</feature>
<name>A0A7S8MY94_9MICO</name>
<dbReference type="SMART" id="SM00942">
    <property type="entry name" value="PriCT_1"/>
    <property type="match status" value="1"/>
</dbReference>
<dbReference type="InterPro" id="IPR014820">
    <property type="entry name" value="PriCT_1"/>
</dbReference>
<dbReference type="InterPro" id="IPR015330">
    <property type="entry name" value="DNA_primase/pol_bifunc_N"/>
</dbReference>
<keyword evidence="2" id="KW-0732">Signal</keyword>
<dbReference type="KEGG" id="msf:IT882_05495"/>
<feature type="domain" description="DNA primase/polymerase bifunctional N-terminal" evidence="4">
    <location>
        <begin position="19"/>
        <end position="187"/>
    </location>
</feature>
<gene>
    <name evidence="5" type="ORF">IT882_05495</name>
</gene>
<dbReference type="EMBL" id="CP064760">
    <property type="protein sequence ID" value="QPE05479.1"/>
    <property type="molecule type" value="Genomic_DNA"/>
</dbReference>
<dbReference type="Proteomes" id="UP000594480">
    <property type="component" value="Chromosome"/>
</dbReference>
<dbReference type="RefSeq" id="WP_195693496.1">
    <property type="nucleotide sequence ID" value="NZ_CP064760.1"/>
</dbReference>
<evidence type="ECO:0000256" key="2">
    <source>
        <dbReference type="SAM" id="SignalP"/>
    </source>
</evidence>
<evidence type="ECO:0000256" key="1">
    <source>
        <dbReference type="SAM" id="MobiDB-lite"/>
    </source>
</evidence>
<evidence type="ECO:0000259" key="3">
    <source>
        <dbReference type="SMART" id="SM00942"/>
    </source>
</evidence>